<organism evidence="1">
    <name type="scientific">marine sediment metagenome</name>
    <dbReference type="NCBI Taxonomy" id="412755"/>
    <lineage>
        <taxon>unclassified sequences</taxon>
        <taxon>metagenomes</taxon>
        <taxon>ecological metagenomes</taxon>
    </lineage>
</organism>
<dbReference type="AlphaFoldDB" id="A0A0F9GH43"/>
<protein>
    <submittedName>
        <fullName evidence="1">Uncharacterized protein</fullName>
    </submittedName>
</protein>
<accession>A0A0F9GH43</accession>
<dbReference type="InterPro" id="IPR029016">
    <property type="entry name" value="GAF-like_dom_sf"/>
</dbReference>
<dbReference type="EMBL" id="LAZR01018015">
    <property type="protein sequence ID" value="KKL98043.1"/>
    <property type="molecule type" value="Genomic_DNA"/>
</dbReference>
<dbReference type="Pfam" id="PF04340">
    <property type="entry name" value="DUF484"/>
    <property type="match status" value="1"/>
</dbReference>
<gene>
    <name evidence="1" type="ORF">LCGC14_1828370</name>
</gene>
<sequence length="235" mass="26029">MGESATILEDLRSRIIREPHVILEDHDVMRALVAANERALGSNVVDLRGIAMERLESRLDRLEDTHRSVIAAAYENLAGTNMIHRAVLRMLDPTDFEGFLRDLGGEVADILRVDALRLVLETVQDDEELAVRRLDDILSVAGPGFIESYLDAGPNPPARAVTLRQTDGGSVDVYGRKAADIRSEACLRLNFGDGRLPGMLVLGSEDPHQFTPQHGTDLLGFFAGVFERSMRRWLS</sequence>
<evidence type="ECO:0000313" key="1">
    <source>
        <dbReference type="EMBL" id="KKL98043.1"/>
    </source>
</evidence>
<comment type="caution">
    <text evidence="1">The sequence shown here is derived from an EMBL/GenBank/DDBJ whole genome shotgun (WGS) entry which is preliminary data.</text>
</comment>
<name>A0A0F9GH43_9ZZZZ</name>
<dbReference type="InterPro" id="IPR007435">
    <property type="entry name" value="DUF484"/>
</dbReference>
<proteinExistence type="predicted"/>
<reference evidence="1" key="1">
    <citation type="journal article" date="2015" name="Nature">
        <title>Complex archaea that bridge the gap between prokaryotes and eukaryotes.</title>
        <authorList>
            <person name="Spang A."/>
            <person name="Saw J.H."/>
            <person name="Jorgensen S.L."/>
            <person name="Zaremba-Niedzwiedzka K."/>
            <person name="Martijn J."/>
            <person name="Lind A.E."/>
            <person name="van Eijk R."/>
            <person name="Schleper C."/>
            <person name="Guy L."/>
            <person name="Ettema T.J."/>
        </authorList>
    </citation>
    <scope>NUCLEOTIDE SEQUENCE</scope>
</reference>
<dbReference type="Gene3D" id="3.30.450.40">
    <property type="match status" value="1"/>
</dbReference>